<dbReference type="Proteomes" id="UP001183202">
    <property type="component" value="Unassembled WGS sequence"/>
</dbReference>
<sequence>MPTTPALGDVLEIDDRTLLVFGQALDVAHDQPDAANALVHRAGDTLFLVDTGVTDAFRVALRSAVDRVGPWTRLVVLTTHGHPDHVGNNDLADELGRERNVPIEHYVPARDLPQMLDPAAYWIRSFSRVAGIVALPAPPKLAGDKVVSLFQPLRPFAAVTRTYEELPLERIALGAVPMTGWSFADGAVQVLRSQGHTAGHVVVHLRDSGLVHLADEGNGPCGVMQDADQLKLQTVLGAVAALFENGQATVLTDGHTFAVRRADEAASYLNGLLDQAMALQQLALSATKDKTPVDPHEFAERYGRGVTELGVGGANPNPMFTGMTAVNQLAEIGLRPDGSESGASWSRPALANPAPVAGMPRGLALVPAAIAMLRWKLQKKDR</sequence>
<name>A0ABU2N8J5_9PSEU</name>
<dbReference type="Gene3D" id="3.60.15.10">
    <property type="entry name" value="Ribonuclease Z/Hydroxyacylglutathione hydrolase-like"/>
    <property type="match status" value="1"/>
</dbReference>
<dbReference type="InterPro" id="IPR001279">
    <property type="entry name" value="Metallo-B-lactamas"/>
</dbReference>
<dbReference type="InterPro" id="IPR036866">
    <property type="entry name" value="RibonucZ/Hydroxyglut_hydro"/>
</dbReference>
<dbReference type="RefSeq" id="WP_311556277.1">
    <property type="nucleotide sequence ID" value="NZ_JAVREJ010000007.1"/>
</dbReference>
<reference evidence="3" key="1">
    <citation type="submission" date="2023-07" db="EMBL/GenBank/DDBJ databases">
        <title>30 novel species of actinomycetes from the DSMZ collection.</title>
        <authorList>
            <person name="Nouioui I."/>
        </authorList>
    </citation>
    <scope>NUCLEOTIDE SEQUENCE [LARGE SCALE GENOMIC DNA]</scope>
    <source>
        <strain evidence="3">DSM 45834</strain>
    </source>
</reference>
<evidence type="ECO:0000313" key="2">
    <source>
        <dbReference type="EMBL" id="MDT0350242.1"/>
    </source>
</evidence>
<accession>A0ABU2N8J5</accession>
<evidence type="ECO:0000259" key="1">
    <source>
        <dbReference type="SMART" id="SM00849"/>
    </source>
</evidence>
<organism evidence="2 3">
    <name type="scientific">Pseudonocardia charpentierae</name>
    <dbReference type="NCBI Taxonomy" id="3075545"/>
    <lineage>
        <taxon>Bacteria</taxon>
        <taxon>Bacillati</taxon>
        <taxon>Actinomycetota</taxon>
        <taxon>Actinomycetes</taxon>
        <taxon>Pseudonocardiales</taxon>
        <taxon>Pseudonocardiaceae</taxon>
        <taxon>Pseudonocardia</taxon>
    </lineage>
</organism>
<feature type="domain" description="Metallo-beta-lactamase" evidence="1">
    <location>
        <begin position="34"/>
        <end position="255"/>
    </location>
</feature>
<dbReference type="Pfam" id="PF00753">
    <property type="entry name" value="Lactamase_B"/>
    <property type="match status" value="1"/>
</dbReference>
<comment type="caution">
    <text evidence="2">The sequence shown here is derived from an EMBL/GenBank/DDBJ whole genome shotgun (WGS) entry which is preliminary data.</text>
</comment>
<dbReference type="EMBL" id="JAVREJ010000007">
    <property type="protein sequence ID" value="MDT0350242.1"/>
    <property type="molecule type" value="Genomic_DNA"/>
</dbReference>
<evidence type="ECO:0000313" key="3">
    <source>
        <dbReference type="Proteomes" id="UP001183202"/>
    </source>
</evidence>
<proteinExistence type="predicted"/>
<keyword evidence="3" id="KW-1185">Reference proteome</keyword>
<protein>
    <submittedName>
        <fullName evidence="2">MBL fold metallo-hydrolase</fullName>
    </submittedName>
</protein>
<dbReference type="SMART" id="SM00849">
    <property type="entry name" value="Lactamase_B"/>
    <property type="match status" value="1"/>
</dbReference>
<gene>
    <name evidence="2" type="ORF">RM445_11980</name>
</gene>
<dbReference type="SUPFAM" id="SSF56281">
    <property type="entry name" value="Metallo-hydrolase/oxidoreductase"/>
    <property type="match status" value="1"/>
</dbReference>